<accession>A0A554N9C9</accession>
<dbReference type="PANTHER" id="PTHR46112:SF2">
    <property type="entry name" value="XAA-PRO AMINOPEPTIDASE P-RELATED"/>
    <property type="match status" value="1"/>
</dbReference>
<reference evidence="3 4" key="1">
    <citation type="submission" date="2018-06" db="EMBL/GenBank/DDBJ databases">
        <title>Natronomonas sp. F16-60 a new haloarchaeon isolated from a solar saltern of Isla Cristina, Huelva, Spain.</title>
        <authorList>
            <person name="Duran-Viseras A."/>
            <person name="Sanchez-Porro C."/>
            <person name="Ventosa A."/>
        </authorList>
    </citation>
    <scope>NUCLEOTIDE SEQUENCE [LARGE SCALE GENOMIC DNA]</scope>
    <source>
        <strain evidence="3 4">F16-60</strain>
    </source>
</reference>
<dbReference type="InterPro" id="IPR000994">
    <property type="entry name" value="Pept_M24"/>
</dbReference>
<dbReference type="EMBL" id="QMDX01000005">
    <property type="protein sequence ID" value="TSD14014.1"/>
    <property type="molecule type" value="Genomic_DNA"/>
</dbReference>
<dbReference type="OrthoDB" id="1346at2157"/>
<name>A0A554N9C9_9EURY</name>
<organism evidence="3 4">
    <name type="scientific">Haloglomus irregulare</name>
    <dbReference type="NCBI Taxonomy" id="2234134"/>
    <lineage>
        <taxon>Archaea</taxon>
        <taxon>Methanobacteriati</taxon>
        <taxon>Methanobacteriota</taxon>
        <taxon>Stenosarchaea group</taxon>
        <taxon>Halobacteria</taxon>
        <taxon>Halobacteriales</taxon>
        <taxon>Natronomonadaceae</taxon>
        <taxon>Haloglomus</taxon>
    </lineage>
</organism>
<dbReference type="Pfam" id="PF00557">
    <property type="entry name" value="Peptidase_M24"/>
    <property type="match status" value="1"/>
</dbReference>
<dbReference type="Gene3D" id="3.90.230.10">
    <property type="entry name" value="Creatinase/methionine aminopeptidase superfamily"/>
    <property type="match status" value="1"/>
</dbReference>
<feature type="domain" description="Peptidase M24" evidence="1">
    <location>
        <begin position="161"/>
        <end position="383"/>
    </location>
</feature>
<keyword evidence="3" id="KW-0378">Hydrolase</keyword>
<evidence type="ECO:0000259" key="1">
    <source>
        <dbReference type="Pfam" id="PF00557"/>
    </source>
</evidence>
<evidence type="ECO:0000259" key="2">
    <source>
        <dbReference type="Pfam" id="PF01321"/>
    </source>
</evidence>
<sequence length="400" mass="43346">MNLDLTTLDAYCREAGVDGYLVDADGEDATQRYLSGFDAPDPYVTLYVRDGVAEGEGGSTHLLVSALEYGRAAEESRGDSVERGSAYDAQRLVEEYGQHEGSDRAVAAFCRAHGVESVAMPERAPLGPAEGLREQDIDVTVDRDDRVERVRAVKTETEIAHIREAQKANERAMARAEELLREATVEEGVLHHDGEPLTSERVRTEIEIALLHDGCALDETIVACGADAADPHDRGSGPLRADEPIIVDIFPRSKSTGYFADMTRTFCVGTPTDRAREWYDLTLAAQEAALDAIEAGVSGSEVHGAVCDVYEDAGLPTLRADDAAETGFIHTTGHGVGLDIHEYPRLSTQDNELEAGMVVTVEPGLYDPAVGGVRIEDLVVVREDGVENLTDYPKQFDIDV</sequence>
<evidence type="ECO:0000313" key="3">
    <source>
        <dbReference type="EMBL" id="TSD14014.1"/>
    </source>
</evidence>
<dbReference type="RefSeq" id="WP_144262065.1">
    <property type="nucleotide sequence ID" value="NZ_QMDX01000005.1"/>
</dbReference>
<dbReference type="InterPro" id="IPR000587">
    <property type="entry name" value="Creatinase_N"/>
</dbReference>
<gene>
    <name evidence="3" type="ORF">DP107_10260</name>
</gene>
<feature type="domain" description="Creatinase N-terminal" evidence="2">
    <location>
        <begin position="6"/>
        <end position="153"/>
    </location>
</feature>
<dbReference type="PANTHER" id="PTHR46112">
    <property type="entry name" value="AMINOPEPTIDASE"/>
    <property type="match status" value="1"/>
</dbReference>
<dbReference type="InterPro" id="IPR036005">
    <property type="entry name" value="Creatinase/aminopeptidase-like"/>
</dbReference>
<dbReference type="Pfam" id="PF01321">
    <property type="entry name" value="Creatinase_N"/>
    <property type="match status" value="1"/>
</dbReference>
<dbReference type="AlphaFoldDB" id="A0A554N9C9"/>
<comment type="caution">
    <text evidence="3">The sequence shown here is derived from an EMBL/GenBank/DDBJ whole genome shotgun (WGS) entry which is preliminary data.</text>
</comment>
<keyword evidence="3" id="KW-0031">Aminopeptidase</keyword>
<dbReference type="Proteomes" id="UP000319894">
    <property type="component" value="Unassembled WGS sequence"/>
</dbReference>
<keyword evidence="3" id="KW-0645">Protease</keyword>
<dbReference type="InParanoid" id="A0A554N9C9"/>
<proteinExistence type="predicted"/>
<dbReference type="GO" id="GO:0004177">
    <property type="term" value="F:aminopeptidase activity"/>
    <property type="evidence" value="ECO:0007669"/>
    <property type="project" value="UniProtKB-KW"/>
</dbReference>
<keyword evidence="4" id="KW-1185">Reference proteome</keyword>
<dbReference type="SUPFAM" id="SSF55920">
    <property type="entry name" value="Creatinase/aminopeptidase"/>
    <property type="match status" value="1"/>
</dbReference>
<dbReference type="InterPro" id="IPR050659">
    <property type="entry name" value="Peptidase_M24B"/>
</dbReference>
<evidence type="ECO:0000313" key="4">
    <source>
        <dbReference type="Proteomes" id="UP000319894"/>
    </source>
</evidence>
<dbReference type="FunCoup" id="A0A554N9C9">
    <property type="interactions" value="72"/>
</dbReference>
<protein>
    <submittedName>
        <fullName evidence="3">Aminopeptidase P family protein</fullName>
    </submittedName>
</protein>